<dbReference type="AlphaFoldDB" id="A0A438HBX1"/>
<dbReference type="SUPFAM" id="SSF52047">
    <property type="entry name" value="RNI-like"/>
    <property type="match status" value="1"/>
</dbReference>
<dbReference type="InterPro" id="IPR001810">
    <property type="entry name" value="F-box_dom"/>
</dbReference>
<evidence type="ECO:0000259" key="1">
    <source>
        <dbReference type="Pfam" id="PF00646"/>
    </source>
</evidence>
<comment type="caution">
    <text evidence="3">The sequence shown here is derived from an EMBL/GenBank/DDBJ whole genome shotgun (WGS) entry which is preliminary data.</text>
</comment>
<dbReference type="InterPro" id="IPR006566">
    <property type="entry name" value="FBD"/>
</dbReference>
<evidence type="ECO:0000313" key="3">
    <source>
        <dbReference type="EMBL" id="RVW81955.1"/>
    </source>
</evidence>
<organism evidence="3 4">
    <name type="scientific">Vitis vinifera</name>
    <name type="common">Grape</name>
    <dbReference type="NCBI Taxonomy" id="29760"/>
    <lineage>
        <taxon>Eukaryota</taxon>
        <taxon>Viridiplantae</taxon>
        <taxon>Streptophyta</taxon>
        <taxon>Embryophyta</taxon>
        <taxon>Tracheophyta</taxon>
        <taxon>Spermatophyta</taxon>
        <taxon>Magnoliopsida</taxon>
        <taxon>eudicotyledons</taxon>
        <taxon>Gunneridae</taxon>
        <taxon>Pentapetalae</taxon>
        <taxon>rosids</taxon>
        <taxon>Vitales</taxon>
        <taxon>Vitaceae</taxon>
        <taxon>Viteae</taxon>
        <taxon>Vitis</taxon>
    </lineage>
</organism>
<dbReference type="InterPro" id="IPR050232">
    <property type="entry name" value="FBL13/AtMIF1-like"/>
</dbReference>
<dbReference type="Pfam" id="PF08387">
    <property type="entry name" value="FBD"/>
    <property type="match status" value="1"/>
</dbReference>
<evidence type="ECO:0000259" key="2">
    <source>
        <dbReference type="Pfam" id="PF08387"/>
    </source>
</evidence>
<feature type="domain" description="FBD" evidence="2">
    <location>
        <begin position="371"/>
        <end position="414"/>
    </location>
</feature>
<feature type="domain" description="F-box" evidence="1">
    <location>
        <begin position="6"/>
        <end position="43"/>
    </location>
</feature>
<sequence>MEDYFSFLPDPIIVLIISYLAFRDAARTSVLSQRWRHLWRSTKNIEFDETLFMREVESREERELCRRDFIYFVRQWILDYQEPVVDMFRLAFSNPKQYQLEMENCVRFAIAHGVKRLDLDFCDPAWGEYNSDEPPPSFALPSCVYRNGVLESLRLYSCSFHVSRFNTFTALKDLSIGWSELKSFALSALLVNCPLLEMRFYLSVHCWGAIVAILELLRAVSEFVFLNQPPVEKVELDFGLEPDIDYEGTYGDVIRELLGDLKCTTLTVCSFMLQAVEGTTFLSILPDGSRRERQLPFSSERMPLWQHLQFLTHLTVRTAVHEYESYGFAFLLSSCRRLQILTIEIVPGRIFPDYAPPSELRGNNVFWRQQEPVSPCMIETLRIVEMKGFGGEPNELLLVKYLLRHGYVMETLNIIVKKQMGHGDTESNSRLWAEMLQYYARASSGLQILISSMGSRISN</sequence>
<accession>A0A438HBX1</accession>
<proteinExistence type="predicted"/>
<dbReference type="SUPFAM" id="SSF81383">
    <property type="entry name" value="F-box domain"/>
    <property type="match status" value="1"/>
</dbReference>
<dbReference type="Proteomes" id="UP000288805">
    <property type="component" value="Unassembled WGS sequence"/>
</dbReference>
<dbReference type="CDD" id="cd22160">
    <property type="entry name" value="F-box_AtFBL13-like"/>
    <property type="match status" value="1"/>
</dbReference>
<evidence type="ECO:0000313" key="4">
    <source>
        <dbReference type="Proteomes" id="UP000288805"/>
    </source>
</evidence>
<dbReference type="InterPro" id="IPR032675">
    <property type="entry name" value="LRR_dom_sf"/>
</dbReference>
<dbReference type="InterPro" id="IPR053781">
    <property type="entry name" value="F-box_AtFBL13-like"/>
</dbReference>
<dbReference type="PANTHER" id="PTHR31900">
    <property type="entry name" value="F-BOX/RNI SUPERFAMILY PROTEIN-RELATED"/>
    <property type="match status" value="1"/>
</dbReference>
<reference evidence="3 4" key="1">
    <citation type="journal article" date="2018" name="PLoS Genet.">
        <title>Population sequencing reveals clonal diversity and ancestral inbreeding in the grapevine cultivar Chardonnay.</title>
        <authorList>
            <person name="Roach M.J."/>
            <person name="Johnson D.L."/>
            <person name="Bohlmann J."/>
            <person name="van Vuuren H.J."/>
            <person name="Jones S.J."/>
            <person name="Pretorius I.S."/>
            <person name="Schmidt S.A."/>
            <person name="Borneman A.R."/>
        </authorList>
    </citation>
    <scope>NUCLEOTIDE SEQUENCE [LARGE SCALE GENOMIC DNA]</scope>
    <source>
        <strain evidence="4">cv. Chardonnay</strain>
        <tissue evidence="3">Leaf</tissue>
    </source>
</reference>
<dbReference type="InterPro" id="IPR036047">
    <property type="entry name" value="F-box-like_dom_sf"/>
</dbReference>
<dbReference type="Gene3D" id="1.20.1280.50">
    <property type="match status" value="1"/>
</dbReference>
<dbReference type="PANTHER" id="PTHR31900:SF34">
    <property type="entry name" value="EMB|CAB62440.1-RELATED"/>
    <property type="match status" value="1"/>
</dbReference>
<dbReference type="Gene3D" id="3.80.10.10">
    <property type="entry name" value="Ribonuclease Inhibitor"/>
    <property type="match status" value="1"/>
</dbReference>
<protein>
    <submittedName>
        <fullName evidence="3">Putative F-box/LRR-repeat protein</fullName>
    </submittedName>
</protein>
<dbReference type="Pfam" id="PF00646">
    <property type="entry name" value="F-box"/>
    <property type="match status" value="1"/>
</dbReference>
<name>A0A438HBX1_VITVI</name>
<gene>
    <name evidence="3" type="primary">VvCHDp001118</name>
    <name evidence="3" type="ORF">CK203_033259</name>
</gene>
<dbReference type="EMBL" id="QGNW01000246">
    <property type="protein sequence ID" value="RVW81955.1"/>
    <property type="molecule type" value="Genomic_DNA"/>
</dbReference>